<dbReference type="Pfam" id="PF12937">
    <property type="entry name" value="F-box-like"/>
    <property type="match status" value="1"/>
</dbReference>
<accession>D8PNI1</accession>
<dbReference type="HOGENOM" id="CLU_471044_0_0_1"/>
<dbReference type="eggNOG" id="ENOG502STM7">
    <property type="taxonomic scope" value="Eukaryota"/>
</dbReference>
<evidence type="ECO:0000259" key="1">
    <source>
        <dbReference type="Pfam" id="PF12937"/>
    </source>
</evidence>
<name>D8PNI1_SCHCM</name>
<dbReference type="EMBL" id="GL377302">
    <property type="protein sequence ID" value="EFJ01532.1"/>
    <property type="molecule type" value="Genomic_DNA"/>
</dbReference>
<dbReference type="InterPro" id="IPR001810">
    <property type="entry name" value="F-box_dom"/>
</dbReference>
<dbReference type="InterPro" id="IPR036047">
    <property type="entry name" value="F-box-like_dom_sf"/>
</dbReference>
<feature type="non-terminal residue" evidence="2">
    <location>
        <position position="608"/>
    </location>
</feature>
<evidence type="ECO:0000313" key="2">
    <source>
        <dbReference type="EMBL" id="EFJ01532.1"/>
    </source>
</evidence>
<protein>
    <recommendedName>
        <fullName evidence="1">F-box domain-containing protein</fullName>
    </recommendedName>
</protein>
<dbReference type="SUPFAM" id="SSF81383">
    <property type="entry name" value="F-box domain"/>
    <property type="match status" value="1"/>
</dbReference>
<feature type="domain" description="F-box" evidence="1">
    <location>
        <begin position="91"/>
        <end position="146"/>
    </location>
</feature>
<dbReference type="RefSeq" id="XP_003036434.1">
    <property type="nucleotide sequence ID" value="XM_003036388.1"/>
</dbReference>
<organism evidence="3">
    <name type="scientific">Schizophyllum commune (strain H4-8 / FGSC 9210)</name>
    <name type="common">Split gill fungus</name>
    <dbReference type="NCBI Taxonomy" id="578458"/>
    <lineage>
        <taxon>Eukaryota</taxon>
        <taxon>Fungi</taxon>
        <taxon>Dikarya</taxon>
        <taxon>Basidiomycota</taxon>
        <taxon>Agaricomycotina</taxon>
        <taxon>Agaricomycetes</taxon>
        <taxon>Agaricomycetidae</taxon>
        <taxon>Agaricales</taxon>
        <taxon>Schizophyllaceae</taxon>
        <taxon>Schizophyllum</taxon>
    </lineage>
</organism>
<sequence length="608" mass="68744">MATYADSDGTQSAPSRAHNLPIIYQPDSHLGIEWATSTTVTQPLLVLPDLDHSDDQLMRNAQADKMDEYIASIYTHITTIKSRRNMLLPVSQLPDEILTDIFLLVACRPDTAYPGHIDYWSRLMLVCRRWRIVGVSSPVLWSHMYIYPAHLSRLLLPPPHQRRLCGTHPLTVTVEMLESLLEDFRSGWTCLEILANYFHSLTIRGSEACLDTIVGLFSASQRENLRVLSVDRTRETRAFDDVPFLIPAEASKNIASNLRVLHLADVALDWNVLQNLTSVDISCFPDEDAPEKPSPLTPPLLLNMLRRSPTLKSLAISTFFDAAVLVAPQEPVDLPRLISLHFSARALTCAFILSALHIPPETHITVYSNYWGETEDNYQPLFEALRRCLTRPEVPALRTLKLPGEYRWAWYTDPPCDGLESSPNLVFHVLFSNNEEVHQRLVTQALRAIPSEKIEYLESGESYSVPKRDVCRLLLSLLPSLKTLAFCLRPYGRDQWLIVLRECAASTFNKKLTTILLRDEEGGRPFVLPRHYVSEITANLRDLLDIYVTHGRSVDKFVIRANWLEHGKEEVENFAEYARALGVEVDISSVATFGAILLGAPKEAEEAT</sequence>
<dbReference type="KEGG" id="scm:SCHCO_02537945"/>
<dbReference type="InParanoid" id="D8PNI1"/>
<evidence type="ECO:0000313" key="3">
    <source>
        <dbReference type="Proteomes" id="UP000007431"/>
    </source>
</evidence>
<proteinExistence type="predicted"/>
<dbReference type="Gene3D" id="1.20.1280.50">
    <property type="match status" value="1"/>
</dbReference>
<dbReference type="VEuPathDB" id="FungiDB:SCHCODRAFT_02537945"/>
<dbReference type="GeneID" id="9585741"/>
<dbReference type="Proteomes" id="UP000007431">
    <property type="component" value="Unassembled WGS sequence"/>
</dbReference>
<reference evidence="2 3" key="1">
    <citation type="journal article" date="2010" name="Nat. Biotechnol.">
        <title>Genome sequence of the model mushroom Schizophyllum commune.</title>
        <authorList>
            <person name="Ohm R.A."/>
            <person name="de Jong J.F."/>
            <person name="Lugones L.G."/>
            <person name="Aerts A."/>
            <person name="Kothe E."/>
            <person name="Stajich J.E."/>
            <person name="de Vries R.P."/>
            <person name="Record E."/>
            <person name="Levasseur A."/>
            <person name="Baker S.E."/>
            <person name="Bartholomew K.A."/>
            <person name="Coutinho P.M."/>
            <person name="Erdmann S."/>
            <person name="Fowler T.J."/>
            <person name="Gathman A.C."/>
            <person name="Lombard V."/>
            <person name="Henrissat B."/>
            <person name="Knabe N."/>
            <person name="Kuees U."/>
            <person name="Lilly W.W."/>
            <person name="Lindquist E."/>
            <person name="Lucas S."/>
            <person name="Magnuson J.K."/>
            <person name="Piumi F."/>
            <person name="Raudaskoski M."/>
            <person name="Salamov A."/>
            <person name="Schmutz J."/>
            <person name="Schwarze F.W.M.R."/>
            <person name="vanKuyk P.A."/>
            <person name="Horton J.S."/>
            <person name="Grigoriev I.V."/>
            <person name="Woesten H.A.B."/>
        </authorList>
    </citation>
    <scope>NUCLEOTIDE SEQUENCE [LARGE SCALE GENOMIC DNA]</scope>
    <source>
        <strain evidence="3">H4-8 / FGSC 9210</strain>
    </source>
</reference>
<dbReference type="AlphaFoldDB" id="D8PNI1"/>
<keyword evidence="3" id="KW-1185">Reference proteome</keyword>
<dbReference type="OrthoDB" id="3357519at2759"/>
<gene>
    <name evidence="2" type="ORF">SCHCODRAFT_102385</name>
</gene>